<dbReference type="EMBL" id="FNJL01000028">
    <property type="protein sequence ID" value="SDP81121.1"/>
    <property type="molecule type" value="Genomic_DNA"/>
</dbReference>
<gene>
    <name evidence="1" type="ORF">SAMN04489708_12832</name>
</gene>
<reference evidence="2" key="1">
    <citation type="submission" date="2016-10" db="EMBL/GenBank/DDBJ databases">
        <authorList>
            <person name="Varghese N."/>
            <person name="Submissions S."/>
        </authorList>
    </citation>
    <scope>NUCLEOTIDE SEQUENCE [LARGE SCALE GENOMIC DNA]</scope>
    <source>
        <strain evidence="2">DSM 17101</strain>
    </source>
</reference>
<protein>
    <submittedName>
        <fullName evidence="1">Uncharacterized protein</fullName>
    </submittedName>
</protein>
<keyword evidence="2" id="KW-1185">Reference proteome</keyword>
<evidence type="ECO:0000313" key="2">
    <source>
        <dbReference type="Proteomes" id="UP000199317"/>
    </source>
</evidence>
<dbReference type="RefSeq" id="WP_092837753.1">
    <property type="nucleotide sequence ID" value="NZ_CP028290.1"/>
</dbReference>
<accession>A0A1H0VS95</accession>
<dbReference type="Proteomes" id="UP000199317">
    <property type="component" value="Unassembled WGS sequence"/>
</dbReference>
<name>A0A1H0VS95_9BURK</name>
<sequence length="93" mass="9901">MTLKAWGYFRGDGTLVRGFNVTSVSRTGAGQYTINFTAAMATTAYVARILVQSSVTSVQGLIVPSTASAAQLNFVRTSDGGQFDAAAYFEVYE</sequence>
<proteinExistence type="predicted"/>
<dbReference type="AlphaFoldDB" id="A0A1H0VS95"/>
<organism evidence="1 2">
    <name type="scientific">Paracidovorax cattleyae</name>
    <dbReference type="NCBI Taxonomy" id="80868"/>
    <lineage>
        <taxon>Bacteria</taxon>
        <taxon>Pseudomonadati</taxon>
        <taxon>Pseudomonadota</taxon>
        <taxon>Betaproteobacteria</taxon>
        <taxon>Burkholderiales</taxon>
        <taxon>Comamonadaceae</taxon>
        <taxon>Paracidovorax</taxon>
    </lineage>
</organism>
<evidence type="ECO:0000313" key="1">
    <source>
        <dbReference type="EMBL" id="SDP81121.1"/>
    </source>
</evidence>